<dbReference type="AlphaFoldDB" id="A0A161X890"/>
<gene>
    <name evidence="5" type="primary">hxlR_2</name>
    <name evidence="5" type="ORF">CLMAG_41470</name>
</gene>
<proteinExistence type="predicted"/>
<dbReference type="Pfam" id="PF01638">
    <property type="entry name" value="HxlR"/>
    <property type="match status" value="1"/>
</dbReference>
<dbReference type="GO" id="GO:0003677">
    <property type="term" value="F:DNA binding"/>
    <property type="evidence" value="ECO:0007669"/>
    <property type="project" value="UniProtKB-KW"/>
</dbReference>
<feature type="domain" description="HTH hxlR-type" evidence="4">
    <location>
        <begin position="19"/>
        <end position="117"/>
    </location>
</feature>
<protein>
    <submittedName>
        <fullName evidence="5">HTH-type transcriptional activator HxlR</fullName>
    </submittedName>
</protein>
<evidence type="ECO:0000259" key="4">
    <source>
        <dbReference type="PROSITE" id="PS51118"/>
    </source>
</evidence>
<dbReference type="Gene3D" id="1.10.10.10">
    <property type="entry name" value="Winged helix-like DNA-binding domain superfamily/Winged helix DNA-binding domain"/>
    <property type="match status" value="1"/>
</dbReference>
<evidence type="ECO:0000256" key="1">
    <source>
        <dbReference type="ARBA" id="ARBA00023015"/>
    </source>
</evidence>
<accession>A0A161X890</accession>
<dbReference type="SUPFAM" id="SSF46785">
    <property type="entry name" value="Winged helix' DNA-binding domain"/>
    <property type="match status" value="1"/>
</dbReference>
<keyword evidence="2" id="KW-0238">DNA-binding</keyword>
<reference evidence="5 6" key="1">
    <citation type="submission" date="2016-04" db="EMBL/GenBank/DDBJ databases">
        <title>Genome sequence of Clostridium magnum DSM 2767.</title>
        <authorList>
            <person name="Poehlein A."/>
            <person name="Uhlig R."/>
            <person name="Fischer R."/>
            <person name="Bahl H."/>
            <person name="Daniel R."/>
        </authorList>
    </citation>
    <scope>NUCLEOTIDE SEQUENCE [LARGE SCALE GENOMIC DNA]</scope>
    <source>
        <strain evidence="5 6">DSM 2767</strain>
    </source>
</reference>
<dbReference type="EMBL" id="LWAE01000005">
    <property type="protein sequence ID" value="KZL90376.1"/>
    <property type="molecule type" value="Genomic_DNA"/>
</dbReference>
<comment type="caution">
    <text evidence="5">The sequence shown here is derived from an EMBL/GenBank/DDBJ whole genome shotgun (WGS) entry which is preliminary data.</text>
</comment>
<evidence type="ECO:0000256" key="3">
    <source>
        <dbReference type="ARBA" id="ARBA00023163"/>
    </source>
</evidence>
<keyword evidence="1" id="KW-0805">Transcription regulation</keyword>
<dbReference type="InterPro" id="IPR011991">
    <property type="entry name" value="ArsR-like_HTH"/>
</dbReference>
<dbReference type="STRING" id="1121326.CLMAG_41470"/>
<dbReference type="CDD" id="cd00090">
    <property type="entry name" value="HTH_ARSR"/>
    <property type="match status" value="1"/>
</dbReference>
<dbReference type="PATRIC" id="fig|1121326.3.peg.4203"/>
<sequence length="119" mass="14042">MDTKKGDLMENKDSLFGKCPYFTAQKVFSGKWSILIMYHLNEGPLRYGELQRRMDDITQATLTKQLRMLEDFRLVSRHVYSEIPPKVEYSLTDLGKAFNPVLEEFRIWGDKYIESIKNK</sequence>
<dbReference type="InterPro" id="IPR002577">
    <property type="entry name" value="HTH_HxlR"/>
</dbReference>
<dbReference type="PANTHER" id="PTHR33204">
    <property type="entry name" value="TRANSCRIPTIONAL REGULATOR, MARR FAMILY"/>
    <property type="match status" value="1"/>
</dbReference>
<organism evidence="5 6">
    <name type="scientific">Clostridium magnum DSM 2767</name>
    <dbReference type="NCBI Taxonomy" id="1121326"/>
    <lineage>
        <taxon>Bacteria</taxon>
        <taxon>Bacillati</taxon>
        <taxon>Bacillota</taxon>
        <taxon>Clostridia</taxon>
        <taxon>Eubacteriales</taxon>
        <taxon>Clostridiaceae</taxon>
        <taxon>Clostridium</taxon>
    </lineage>
</organism>
<keyword evidence="3" id="KW-0804">Transcription</keyword>
<dbReference type="Proteomes" id="UP000076603">
    <property type="component" value="Unassembled WGS sequence"/>
</dbReference>
<evidence type="ECO:0000313" key="6">
    <source>
        <dbReference type="Proteomes" id="UP000076603"/>
    </source>
</evidence>
<keyword evidence="6" id="KW-1185">Reference proteome</keyword>
<dbReference type="InterPro" id="IPR036388">
    <property type="entry name" value="WH-like_DNA-bd_sf"/>
</dbReference>
<dbReference type="InterPro" id="IPR036390">
    <property type="entry name" value="WH_DNA-bd_sf"/>
</dbReference>
<evidence type="ECO:0000313" key="5">
    <source>
        <dbReference type="EMBL" id="KZL90376.1"/>
    </source>
</evidence>
<dbReference type="PROSITE" id="PS51118">
    <property type="entry name" value="HTH_HXLR"/>
    <property type="match status" value="1"/>
</dbReference>
<name>A0A161X890_9CLOT</name>
<evidence type="ECO:0000256" key="2">
    <source>
        <dbReference type="ARBA" id="ARBA00023125"/>
    </source>
</evidence>